<evidence type="ECO:0000313" key="3">
    <source>
        <dbReference type="Proteomes" id="UP000321533"/>
    </source>
</evidence>
<dbReference type="RefSeq" id="WP_147189260.1">
    <property type="nucleotide sequence ID" value="NZ_CP042435.1"/>
</dbReference>
<reference evidence="2 3" key="1">
    <citation type="journal article" date="2016" name="Int. J. Syst. Evol. Microbiol.">
        <title>Panacibacter ginsenosidivorans gen. nov., sp. nov., with ginsenoside converting activity isolated from soil of a ginseng field.</title>
        <authorList>
            <person name="Siddiqi M.Z."/>
            <person name="Muhammad Shafi S."/>
            <person name="Choi K.D."/>
            <person name="Im W.T."/>
        </authorList>
    </citation>
    <scope>NUCLEOTIDE SEQUENCE [LARGE SCALE GENOMIC DNA]</scope>
    <source>
        <strain evidence="2 3">Gsoil1550</strain>
    </source>
</reference>
<dbReference type="CDD" id="cd15482">
    <property type="entry name" value="Sialidase_non-viral"/>
    <property type="match status" value="1"/>
</dbReference>
<keyword evidence="3" id="KW-1185">Reference proteome</keyword>
<dbReference type="Proteomes" id="UP000321533">
    <property type="component" value="Chromosome"/>
</dbReference>
<dbReference type="KEGG" id="pgin:FRZ67_09145"/>
<dbReference type="GO" id="GO:0010411">
    <property type="term" value="P:xyloglucan metabolic process"/>
    <property type="evidence" value="ECO:0007669"/>
    <property type="project" value="TreeGrafter"/>
</dbReference>
<dbReference type="SUPFAM" id="SSF110296">
    <property type="entry name" value="Oligoxyloglucan reducing end-specific cellobiohydrolase"/>
    <property type="match status" value="3"/>
</dbReference>
<dbReference type="Gene3D" id="2.130.10.10">
    <property type="entry name" value="YVTN repeat-like/Quinoprotein amine dehydrogenase"/>
    <property type="match status" value="4"/>
</dbReference>
<dbReference type="PANTHER" id="PTHR43739">
    <property type="entry name" value="XYLOGLUCANASE (EUROFUNG)"/>
    <property type="match status" value="1"/>
</dbReference>
<name>A0A5B8V958_9BACT</name>
<feature type="chain" id="PRO_5022823739" description="T9SS type A sorting domain-containing protein" evidence="1">
    <location>
        <begin position="21"/>
        <end position="711"/>
    </location>
</feature>
<dbReference type="PANTHER" id="PTHR43739:SF5">
    <property type="entry name" value="EXO-ALPHA-SIALIDASE"/>
    <property type="match status" value="1"/>
</dbReference>
<dbReference type="OrthoDB" id="9757809at2"/>
<dbReference type="InterPro" id="IPR052025">
    <property type="entry name" value="Xyloglucanase_GH74"/>
</dbReference>
<protein>
    <recommendedName>
        <fullName evidence="4">T9SS type A sorting domain-containing protein</fullName>
    </recommendedName>
</protein>
<accession>A0A5B8V958</accession>
<keyword evidence="1" id="KW-0732">Signal</keyword>
<evidence type="ECO:0000256" key="1">
    <source>
        <dbReference type="SAM" id="SignalP"/>
    </source>
</evidence>
<dbReference type="EMBL" id="CP042435">
    <property type="protein sequence ID" value="QEC67453.1"/>
    <property type="molecule type" value="Genomic_DNA"/>
</dbReference>
<proteinExistence type="predicted"/>
<organism evidence="2 3">
    <name type="scientific">Panacibacter ginsenosidivorans</name>
    <dbReference type="NCBI Taxonomy" id="1813871"/>
    <lineage>
        <taxon>Bacteria</taxon>
        <taxon>Pseudomonadati</taxon>
        <taxon>Bacteroidota</taxon>
        <taxon>Chitinophagia</taxon>
        <taxon>Chitinophagales</taxon>
        <taxon>Chitinophagaceae</taxon>
        <taxon>Panacibacter</taxon>
    </lineage>
</organism>
<evidence type="ECO:0000313" key="2">
    <source>
        <dbReference type="EMBL" id="QEC67453.1"/>
    </source>
</evidence>
<dbReference type="InterPro" id="IPR015943">
    <property type="entry name" value="WD40/YVTN_repeat-like_dom_sf"/>
</dbReference>
<dbReference type="AlphaFoldDB" id="A0A5B8V958"/>
<gene>
    <name evidence="2" type="ORF">FRZ67_09145</name>
</gene>
<sequence>MLRLSKLISALLLLQLNVTAQWTKTAGPPGMSVNCFYGVGNTLFAGCSAKAVFRSVDNGVNWQASNTGIENLSVFSLIAKSGFLFAGTTDGVYRSADNGATWQPFNTNLSGKFVQTLYVSNGFIYVGTTGQGLFKSNDNGSTWTDASGGALGSSTIHAVTFSSPNLVVVADNLIFYSIDNGDSWFYEPTSPVLLVGESSFLTNRDSILLVAGRGIYRSFDAGVHWGNFIPVIPSAKQANINGLIRVSNTIAAGSKVGIFYSTDFGVSWKTITANGLRNGSWFTHQFYNYGNTLLLGYDEIGIAYSNDKGKNWNYTLNGFTPTASIDNAMTSSGNAVLTGTHGDGVYASSNAGNSWSRIGTASNADTLSNSNVFATLVVNGNILLAGTCGNGLYRSTNNGATWTRIRNGLSQTSGFLCIQSLAKTTDNILMGTDKGLYYSTDLGLSWNASNITGTGFNIEGIAANGAVACAASESIILNNKIYRSTNNGVTWTSVFETSASDFACMASDGANHFYAGTLNSGNLVSNNNGASWQNVGSGIPNGSGGFTIGVLRNNVFIGNNTGVYFSNNNGLSFTQQNTGFDPAPNNVVQGLTFTATDVYAGLFGNSVWRRPLADFGISTLPTTENKSELKISVTPNPVTGQSVLRYHLVNAGNVIINVYRADGSLVQNLLNNMQQSGDHETYISKNKLHPGNYYVVVVTGNSHASVIFTVE</sequence>
<evidence type="ECO:0008006" key="4">
    <source>
        <dbReference type="Google" id="ProtNLM"/>
    </source>
</evidence>
<feature type="signal peptide" evidence="1">
    <location>
        <begin position="1"/>
        <end position="20"/>
    </location>
</feature>